<evidence type="ECO:0000256" key="9">
    <source>
        <dbReference type="ARBA" id="ARBA00023002"/>
    </source>
</evidence>
<dbReference type="InterPro" id="IPR050476">
    <property type="entry name" value="Insect_CytP450_Detox"/>
</dbReference>
<evidence type="ECO:0000256" key="3">
    <source>
        <dbReference type="ARBA" id="ARBA00004406"/>
    </source>
</evidence>
<proteinExistence type="inferred from homology"/>
<keyword evidence="15" id="KW-1133">Transmembrane helix</keyword>
<keyword evidence="7" id="KW-0256">Endoplasmic reticulum</keyword>
<keyword evidence="11 14" id="KW-0503">Monooxygenase</keyword>
<evidence type="ECO:0000256" key="7">
    <source>
        <dbReference type="ARBA" id="ARBA00022824"/>
    </source>
</evidence>
<protein>
    <submittedName>
        <fullName evidence="16">Cytochrome P450 6a2</fullName>
    </submittedName>
</protein>
<keyword evidence="10 13" id="KW-0408">Iron</keyword>
<dbReference type="SUPFAM" id="SSF48264">
    <property type="entry name" value="Cytochrome P450"/>
    <property type="match status" value="1"/>
</dbReference>
<dbReference type="PANTHER" id="PTHR24292">
    <property type="entry name" value="CYTOCHROME P450"/>
    <property type="match status" value="1"/>
</dbReference>
<dbReference type="EMBL" id="HBUF01029051">
    <property type="protein sequence ID" value="CAG6613985.1"/>
    <property type="molecule type" value="Transcribed_RNA"/>
</dbReference>
<dbReference type="GO" id="GO:0020037">
    <property type="term" value="F:heme binding"/>
    <property type="evidence" value="ECO:0007669"/>
    <property type="project" value="InterPro"/>
</dbReference>
<comment type="subcellular location">
    <subcellularLocation>
        <location evidence="3">Endoplasmic reticulum membrane</location>
        <topology evidence="3">Peripheral membrane protein</topology>
    </subcellularLocation>
    <subcellularLocation>
        <location evidence="2">Microsome membrane</location>
        <topology evidence="2">Peripheral membrane protein</topology>
    </subcellularLocation>
</comment>
<evidence type="ECO:0000313" key="16">
    <source>
        <dbReference type="EMBL" id="CAG6613985.1"/>
    </source>
</evidence>
<evidence type="ECO:0000256" key="6">
    <source>
        <dbReference type="ARBA" id="ARBA00022723"/>
    </source>
</evidence>
<organism evidence="16">
    <name type="scientific">Cacopsylla melanoneura</name>
    <dbReference type="NCBI Taxonomy" id="428564"/>
    <lineage>
        <taxon>Eukaryota</taxon>
        <taxon>Metazoa</taxon>
        <taxon>Ecdysozoa</taxon>
        <taxon>Arthropoda</taxon>
        <taxon>Hexapoda</taxon>
        <taxon>Insecta</taxon>
        <taxon>Pterygota</taxon>
        <taxon>Neoptera</taxon>
        <taxon>Paraneoptera</taxon>
        <taxon>Hemiptera</taxon>
        <taxon>Sternorrhyncha</taxon>
        <taxon>Psylloidea</taxon>
        <taxon>Psyllidae</taxon>
        <taxon>Psyllinae</taxon>
        <taxon>Cacopsylla</taxon>
    </lineage>
</organism>
<keyword evidence="8" id="KW-0492">Microsome</keyword>
<evidence type="ECO:0000256" key="13">
    <source>
        <dbReference type="PIRSR" id="PIRSR602402-1"/>
    </source>
</evidence>
<evidence type="ECO:0000256" key="5">
    <source>
        <dbReference type="ARBA" id="ARBA00022617"/>
    </source>
</evidence>
<evidence type="ECO:0000256" key="2">
    <source>
        <dbReference type="ARBA" id="ARBA00004174"/>
    </source>
</evidence>
<dbReference type="GO" id="GO:0004497">
    <property type="term" value="F:monooxygenase activity"/>
    <property type="evidence" value="ECO:0007669"/>
    <property type="project" value="UniProtKB-KW"/>
</dbReference>
<evidence type="ECO:0000256" key="1">
    <source>
        <dbReference type="ARBA" id="ARBA00001971"/>
    </source>
</evidence>
<dbReference type="GO" id="GO:0005506">
    <property type="term" value="F:iron ion binding"/>
    <property type="evidence" value="ECO:0007669"/>
    <property type="project" value="InterPro"/>
</dbReference>
<keyword evidence="15" id="KW-0812">Transmembrane</keyword>
<keyword evidence="12 15" id="KW-0472">Membrane</keyword>
<dbReference type="AlphaFoldDB" id="A0A8D8LNT8"/>
<dbReference type="PRINTS" id="PR00464">
    <property type="entry name" value="EP450II"/>
</dbReference>
<dbReference type="PROSITE" id="PS00086">
    <property type="entry name" value="CYTOCHROME_P450"/>
    <property type="match status" value="1"/>
</dbReference>
<dbReference type="CDD" id="cd11056">
    <property type="entry name" value="CYP6-like"/>
    <property type="match status" value="1"/>
</dbReference>
<sequence>MAILTSSLILDTIILCSLPLIVLFIKSKLIYRYWKNKQVVFFNPSFPFGDFSDLLLFRKTFHQFNTDFYNKIKYELKLPFAGLYNLNKPLLLVTDPELVKNILIKDFDHFMDRGLFDADETLEPLVGHLFNKSGNDWKRLRNKMTPTFTSGKIKYMTPLIVKCSDNLVNAISKQFGDSNQLQLNMRDYCARYTTDVIGSTAFGIEINSLENPDSEVRRISKLMMKPNLVNAMKGILISLVPPLKPYINFQVKPVTDFFVNLFQSSLSYREKNNIERNGFLNLLMQLRNAQKGKEIGEDDVEITPSCMVAQSFVFFVAGFETSSSALSFCLYEMAKNQQLQSKLRQEILDTQKQVGELNYEALQSMSLLDKITKETLRKYPSVPQLDRVAVKEYKIPDTDITLDVGTKISIPSFAIHYDPEYYPNPDQFDPERFTPENIEARPHYTYLPFGDGPRNCIGMRFGLIQFKSGLAHLMANFQFSIEPENLHFDYLTGSFLLQTVEPLVLNVKRVFQ</sequence>
<dbReference type="PANTHER" id="PTHR24292:SF54">
    <property type="entry name" value="CYP9F3-RELATED"/>
    <property type="match status" value="1"/>
</dbReference>
<dbReference type="InterPro" id="IPR001128">
    <property type="entry name" value="Cyt_P450"/>
</dbReference>
<evidence type="ECO:0000256" key="10">
    <source>
        <dbReference type="ARBA" id="ARBA00023004"/>
    </source>
</evidence>
<dbReference type="FunFam" id="1.10.630.10:FF:000042">
    <property type="entry name" value="Cytochrome P450"/>
    <property type="match status" value="1"/>
</dbReference>
<feature type="binding site" description="axial binding residue" evidence="13">
    <location>
        <position position="456"/>
    </location>
    <ligand>
        <name>heme</name>
        <dbReference type="ChEBI" id="CHEBI:30413"/>
    </ligand>
    <ligandPart>
        <name>Fe</name>
        <dbReference type="ChEBI" id="CHEBI:18248"/>
    </ligandPart>
</feature>
<feature type="transmembrane region" description="Helical" evidence="15">
    <location>
        <begin position="6"/>
        <end position="25"/>
    </location>
</feature>
<reference evidence="16" key="1">
    <citation type="submission" date="2021-05" db="EMBL/GenBank/DDBJ databases">
        <authorList>
            <person name="Alioto T."/>
            <person name="Alioto T."/>
            <person name="Gomez Garrido J."/>
        </authorList>
    </citation>
    <scope>NUCLEOTIDE SEQUENCE</scope>
</reference>
<comment type="similarity">
    <text evidence="4 14">Belongs to the cytochrome P450 family.</text>
</comment>
<dbReference type="InterPro" id="IPR017972">
    <property type="entry name" value="Cyt_P450_CS"/>
</dbReference>
<keyword evidence="6 13" id="KW-0479">Metal-binding</keyword>
<name>A0A8D8LNT8_9HEMI</name>
<dbReference type="Gene3D" id="1.10.630.10">
    <property type="entry name" value="Cytochrome P450"/>
    <property type="match status" value="1"/>
</dbReference>
<evidence type="ECO:0000256" key="14">
    <source>
        <dbReference type="RuleBase" id="RU000461"/>
    </source>
</evidence>
<comment type="cofactor">
    <cofactor evidence="1 13">
        <name>heme</name>
        <dbReference type="ChEBI" id="CHEBI:30413"/>
    </cofactor>
</comment>
<dbReference type="Pfam" id="PF00067">
    <property type="entry name" value="p450"/>
    <property type="match status" value="1"/>
</dbReference>
<dbReference type="PRINTS" id="PR00385">
    <property type="entry name" value="P450"/>
</dbReference>
<dbReference type="GO" id="GO:0005789">
    <property type="term" value="C:endoplasmic reticulum membrane"/>
    <property type="evidence" value="ECO:0007669"/>
    <property type="project" value="UniProtKB-SubCell"/>
</dbReference>
<evidence type="ECO:0000256" key="12">
    <source>
        <dbReference type="ARBA" id="ARBA00023136"/>
    </source>
</evidence>
<dbReference type="InterPro" id="IPR002402">
    <property type="entry name" value="Cyt_P450_E_grp-II"/>
</dbReference>
<keyword evidence="9 14" id="KW-0560">Oxidoreductase</keyword>
<keyword evidence="5 13" id="KW-0349">Heme</keyword>
<evidence type="ECO:0000256" key="11">
    <source>
        <dbReference type="ARBA" id="ARBA00023033"/>
    </source>
</evidence>
<dbReference type="GO" id="GO:0016705">
    <property type="term" value="F:oxidoreductase activity, acting on paired donors, with incorporation or reduction of molecular oxygen"/>
    <property type="evidence" value="ECO:0007669"/>
    <property type="project" value="InterPro"/>
</dbReference>
<accession>A0A8D8LNT8</accession>
<evidence type="ECO:0000256" key="4">
    <source>
        <dbReference type="ARBA" id="ARBA00010617"/>
    </source>
</evidence>
<evidence type="ECO:0000256" key="8">
    <source>
        <dbReference type="ARBA" id="ARBA00022848"/>
    </source>
</evidence>
<evidence type="ECO:0000256" key="15">
    <source>
        <dbReference type="SAM" id="Phobius"/>
    </source>
</evidence>
<dbReference type="InterPro" id="IPR036396">
    <property type="entry name" value="Cyt_P450_sf"/>
</dbReference>